<sequence>MGGVLLAVETPSAQQQWAEEEEEEKEEEEVSPEQDTIRVIQDHLQGRAELMAKQLRFLRSVPRLYFLAQQQGLNTLEPTVSKAALMESIAELIENLPMVPEPTSIISSSMAAVCSL</sequence>
<evidence type="ECO:0000313" key="2">
    <source>
        <dbReference type="EMBL" id="KAH1179465.1"/>
    </source>
</evidence>
<feature type="compositionally biased region" description="Acidic residues" evidence="1">
    <location>
        <begin position="18"/>
        <end position="32"/>
    </location>
</feature>
<dbReference type="EMBL" id="JAHDVG010000472">
    <property type="protein sequence ID" value="KAH1179465.1"/>
    <property type="molecule type" value="Genomic_DNA"/>
</dbReference>
<reference evidence="2" key="1">
    <citation type="submission" date="2021-09" db="EMBL/GenBank/DDBJ databases">
        <title>The genome of Mauremys mutica provides insights into the evolution of semi-aquatic lifestyle.</title>
        <authorList>
            <person name="Gong S."/>
            <person name="Gao Y."/>
        </authorList>
    </citation>
    <scope>NUCLEOTIDE SEQUENCE</scope>
    <source>
        <strain evidence="2">MM-2020</strain>
        <tissue evidence="2">Muscle</tissue>
    </source>
</reference>
<dbReference type="Proteomes" id="UP000827986">
    <property type="component" value="Unassembled WGS sequence"/>
</dbReference>
<keyword evidence="3" id="KW-1185">Reference proteome</keyword>
<evidence type="ECO:0000313" key="3">
    <source>
        <dbReference type="Proteomes" id="UP000827986"/>
    </source>
</evidence>
<protein>
    <submittedName>
        <fullName evidence="2">Uncharacterized protein</fullName>
    </submittedName>
</protein>
<gene>
    <name evidence="2" type="ORF">KIL84_022048</name>
</gene>
<proteinExistence type="predicted"/>
<accession>A0A9D3XI44</accession>
<name>A0A9D3XI44_9SAUR</name>
<comment type="caution">
    <text evidence="2">The sequence shown here is derived from an EMBL/GenBank/DDBJ whole genome shotgun (WGS) entry which is preliminary data.</text>
</comment>
<feature type="region of interest" description="Disordered" evidence="1">
    <location>
        <begin position="1"/>
        <end position="35"/>
    </location>
</feature>
<dbReference type="AlphaFoldDB" id="A0A9D3XI44"/>
<feature type="non-terminal residue" evidence="2">
    <location>
        <position position="116"/>
    </location>
</feature>
<organism evidence="2 3">
    <name type="scientific">Mauremys mutica</name>
    <name type="common">yellowpond turtle</name>
    <dbReference type="NCBI Taxonomy" id="74926"/>
    <lineage>
        <taxon>Eukaryota</taxon>
        <taxon>Metazoa</taxon>
        <taxon>Chordata</taxon>
        <taxon>Craniata</taxon>
        <taxon>Vertebrata</taxon>
        <taxon>Euteleostomi</taxon>
        <taxon>Archelosauria</taxon>
        <taxon>Testudinata</taxon>
        <taxon>Testudines</taxon>
        <taxon>Cryptodira</taxon>
        <taxon>Durocryptodira</taxon>
        <taxon>Testudinoidea</taxon>
        <taxon>Geoemydidae</taxon>
        <taxon>Geoemydinae</taxon>
        <taxon>Mauremys</taxon>
    </lineage>
</organism>
<evidence type="ECO:0000256" key="1">
    <source>
        <dbReference type="SAM" id="MobiDB-lite"/>
    </source>
</evidence>